<evidence type="ECO:0000256" key="6">
    <source>
        <dbReference type="ARBA" id="ARBA00023004"/>
    </source>
</evidence>
<dbReference type="Pfam" id="PF00067">
    <property type="entry name" value="p450"/>
    <property type="match status" value="1"/>
</dbReference>
<keyword evidence="4 8" id="KW-0479">Metal-binding</keyword>
<dbReference type="GO" id="GO:0020037">
    <property type="term" value="F:heme binding"/>
    <property type="evidence" value="ECO:0007669"/>
    <property type="project" value="InterPro"/>
</dbReference>
<dbReference type="EMBL" id="ML119057">
    <property type="protein sequence ID" value="ROT37147.1"/>
    <property type="molecule type" value="Genomic_DNA"/>
</dbReference>
<evidence type="ECO:0000256" key="4">
    <source>
        <dbReference type="ARBA" id="ARBA00022723"/>
    </source>
</evidence>
<dbReference type="Proteomes" id="UP000272025">
    <property type="component" value="Unassembled WGS sequence"/>
</dbReference>
<dbReference type="InterPro" id="IPR036396">
    <property type="entry name" value="Cyt_P450_sf"/>
</dbReference>
<feature type="region of interest" description="Disordered" evidence="9">
    <location>
        <begin position="1"/>
        <end position="21"/>
    </location>
</feature>
<dbReference type="AlphaFoldDB" id="A0A3N2PRM1"/>
<dbReference type="GO" id="GO:0016705">
    <property type="term" value="F:oxidoreductase activity, acting on paired donors, with incorporation or reduction of molecular oxygen"/>
    <property type="evidence" value="ECO:0007669"/>
    <property type="project" value="InterPro"/>
</dbReference>
<comment type="similarity">
    <text evidence="2 8">Belongs to the cytochrome P450 family.</text>
</comment>
<evidence type="ECO:0000256" key="7">
    <source>
        <dbReference type="ARBA" id="ARBA00023033"/>
    </source>
</evidence>
<evidence type="ECO:0000256" key="9">
    <source>
        <dbReference type="SAM" id="MobiDB-lite"/>
    </source>
</evidence>
<dbReference type="SUPFAM" id="SSF48264">
    <property type="entry name" value="Cytochrome P450"/>
    <property type="match status" value="1"/>
</dbReference>
<dbReference type="GeneID" id="39582019"/>
<accession>A0A3N2PRM1</accession>
<keyword evidence="11" id="KW-1185">Reference proteome</keyword>
<feature type="compositionally biased region" description="Basic and acidic residues" evidence="9">
    <location>
        <begin position="8"/>
        <end position="21"/>
    </location>
</feature>
<gene>
    <name evidence="10" type="ORF">SODALDRAFT_351490</name>
</gene>
<dbReference type="GO" id="GO:0005506">
    <property type="term" value="F:iron ion binding"/>
    <property type="evidence" value="ECO:0007669"/>
    <property type="project" value="InterPro"/>
</dbReference>
<dbReference type="PROSITE" id="PS00086">
    <property type="entry name" value="CYTOCHROME_P450"/>
    <property type="match status" value="1"/>
</dbReference>
<dbReference type="Gene3D" id="1.10.630.10">
    <property type="entry name" value="Cytochrome P450"/>
    <property type="match status" value="1"/>
</dbReference>
<evidence type="ECO:0000256" key="1">
    <source>
        <dbReference type="ARBA" id="ARBA00001971"/>
    </source>
</evidence>
<keyword evidence="3 8" id="KW-0349">Heme</keyword>
<protein>
    <submittedName>
        <fullName evidence="10">Cytochrome P450</fullName>
    </submittedName>
</protein>
<dbReference type="PANTHER" id="PTHR24305">
    <property type="entry name" value="CYTOCHROME P450"/>
    <property type="match status" value="1"/>
</dbReference>
<organism evidence="10 11">
    <name type="scientific">Sodiomyces alkalinus (strain CBS 110278 / VKM F-3762 / F11)</name>
    <name type="common">Alkaliphilic filamentous fungus</name>
    <dbReference type="NCBI Taxonomy" id="1314773"/>
    <lineage>
        <taxon>Eukaryota</taxon>
        <taxon>Fungi</taxon>
        <taxon>Dikarya</taxon>
        <taxon>Ascomycota</taxon>
        <taxon>Pezizomycotina</taxon>
        <taxon>Sordariomycetes</taxon>
        <taxon>Hypocreomycetidae</taxon>
        <taxon>Glomerellales</taxon>
        <taxon>Plectosphaerellaceae</taxon>
        <taxon>Sodiomyces</taxon>
    </lineage>
</organism>
<evidence type="ECO:0000313" key="10">
    <source>
        <dbReference type="EMBL" id="ROT37147.1"/>
    </source>
</evidence>
<evidence type="ECO:0000256" key="8">
    <source>
        <dbReference type="RuleBase" id="RU000461"/>
    </source>
</evidence>
<dbReference type="InterPro" id="IPR050121">
    <property type="entry name" value="Cytochrome_P450_monoxygenase"/>
</dbReference>
<comment type="cofactor">
    <cofactor evidence="1">
        <name>heme</name>
        <dbReference type="ChEBI" id="CHEBI:30413"/>
    </cofactor>
</comment>
<proteinExistence type="inferred from homology"/>
<dbReference type="OrthoDB" id="1470350at2759"/>
<dbReference type="InterPro" id="IPR017972">
    <property type="entry name" value="Cyt_P450_CS"/>
</dbReference>
<dbReference type="STRING" id="1314773.A0A3N2PRM1"/>
<dbReference type="PANTHER" id="PTHR24305:SF29">
    <property type="entry name" value="BENZOATE-PARA-HYDROXYLASE"/>
    <property type="match status" value="1"/>
</dbReference>
<dbReference type="RefSeq" id="XP_028464953.1">
    <property type="nucleotide sequence ID" value="XM_028613541.1"/>
</dbReference>
<reference evidence="10 11" key="1">
    <citation type="journal article" date="2018" name="Mol. Ecol.">
        <title>The obligate alkalophilic soda-lake fungus Sodiomyces alkalinus has shifted to a protein diet.</title>
        <authorList>
            <person name="Grum-Grzhimaylo A.A."/>
            <person name="Falkoski D.L."/>
            <person name="van den Heuvel J."/>
            <person name="Valero-Jimenez C.A."/>
            <person name="Min B."/>
            <person name="Choi I.G."/>
            <person name="Lipzen A."/>
            <person name="Daum C.G."/>
            <person name="Aanen D.K."/>
            <person name="Tsang A."/>
            <person name="Henrissat B."/>
            <person name="Bilanenko E.N."/>
            <person name="de Vries R.P."/>
            <person name="van Kan J.A.L."/>
            <person name="Grigoriev I.V."/>
            <person name="Debets A.J.M."/>
        </authorList>
    </citation>
    <scope>NUCLEOTIDE SEQUENCE [LARGE SCALE GENOMIC DNA]</scope>
    <source>
        <strain evidence="10 11">F11</strain>
    </source>
</reference>
<keyword evidence="5 8" id="KW-0560">Oxidoreductase</keyword>
<evidence type="ECO:0000256" key="2">
    <source>
        <dbReference type="ARBA" id="ARBA00010617"/>
    </source>
</evidence>
<evidence type="ECO:0000256" key="5">
    <source>
        <dbReference type="ARBA" id="ARBA00023002"/>
    </source>
</evidence>
<keyword evidence="6 8" id="KW-0408">Iron</keyword>
<dbReference type="InterPro" id="IPR001128">
    <property type="entry name" value="Cyt_P450"/>
</dbReference>
<evidence type="ECO:0000313" key="11">
    <source>
        <dbReference type="Proteomes" id="UP000272025"/>
    </source>
</evidence>
<sequence>MARAYQVARRDEKGEPLGREELTAEALTQLTAGSDTTSNSSCALRHFPPGTTLSVPTYSVHHSREIWGPDADEFRPERWEEVTEWQKNALIPFSYGPRACIGHNVADVEMAFG</sequence>
<evidence type="ECO:0000256" key="3">
    <source>
        <dbReference type="ARBA" id="ARBA00022617"/>
    </source>
</evidence>
<keyword evidence="7 8" id="KW-0503">Monooxygenase</keyword>
<dbReference type="GO" id="GO:0004497">
    <property type="term" value="F:monooxygenase activity"/>
    <property type="evidence" value="ECO:0007669"/>
    <property type="project" value="UniProtKB-KW"/>
</dbReference>
<name>A0A3N2PRM1_SODAK</name>